<organism evidence="1 2">
    <name type="scientific">Qipengyuania profundimaris</name>
    <dbReference type="NCBI Taxonomy" id="3067652"/>
    <lineage>
        <taxon>Bacteria</taxon>
        <taxon>Pseudomonadati</taxon>
        <taxon>Pseudomonadota</taxon>
        <taxon>Alphaproteobacteria</taxon>
        <taxon>Sphingomonadales</taxon>
        <taxon>Erythrobacteraceae</taxon>
        <taxon>Qipengyuania</taxon>
    </lineage>
</organism>
<name>A0ABT9HLF3_9SPHN</name>
<comment type="caution">
    <text evidence="1">The sequence shown here is derived from an EMBL/GenBank/DDBJ whole genome shotgun (WGS) entry which is preliminary data.</text>
</comment>
<evidence type="ECO:0000313" key="2">
    <source>
        <dbReference type="Proteomes" id="UP001240639"/>
    </source>
</evidence>
<keyword evidence="2" id="KW-1185">Reference proteome</keyword>
<sequence>MTKLVTIRQRCGGRLTPLPSEYEASRADRIKAVCDNLQIMREELGQIPALYPQSESEVPSWIDEQDSTLNRLSKAMNAIAKLPEGTLLPSPFE</sequence>
<gene>
    <name evidence="1" type="ORF">Q9K02_01670</name>
</gene>
<dbReference type="Proteomes" id="UP001240639">
    <property type="component" value="Unassembled WGS sequence"/>
</dbReference>
<dbReference type="EMBL" id="JAVAIM010000001">
    <property type="protein sequence ID" value="MDP4573845.1"/>
    <property type="molecule type" value="Genomic_DNA"/>
</dbReference>
<evidence type="ECO:0000313" key="1">
    <source>
        <dbReference type="EMBL" id="MDP4573845.1"/>
    </source>
</evidence>
<reference evidence="1 2" key="1">
    <citation type="submission" date="2023-08" db="EMBL/GenBank/DDBJ databases">
        <title>genomic of G39.</title>
        <authorList>
            <person name="Wang Y."/>
        </authorList>
    </citation>
    <scope>NUCLEOTIDE SEQUENCE [LARGE SCALE GENOMIC DNA]</scope>
    <source>
        <strain evidence="1 2">G39</strain>
    </source>
</reference>
<protein>
    <submittedName>
        <fullName evidence="1">Uncharacterized protein</fullName>
    </submittedName>
</protein>
<proteinExistence type="predicted"/>
<accession>A0ABT9HLF3</accession>
<dbReference type="RefSeq" id="WP_305931311.1">
    <property type="nucleotide sequence ID" value="NZ_JAVAIM010000001.1"/>
</dbReference>